<sequence length="120" mass="12971">MSSNALPTAAFDGLIENLAHVLEVTQNSQPQSHEARLALFLATTAFKDGITQAKDLATALPGGELLIEEQNQVIAMLEELRDRKRQQLAELSMCALSTSSGQSTQDMKMEIDSTASSPHD</sequence>
<evidence type="ECO:0000313" key="2">
    <source>
        <dbReference type="EMBL" id="TDL28875.1"/>
    </source>
</evidence>
<protein>
    <recommendedName>
        <fullName evidence="4">Mediator of RNA polymerase II transcription subunit 9</fullName>
    </recommendedName>
</protein>
<name>A0A4Y7QN75_9AGAM</name>
<evidence type="ECO:0000256" key="1">
    <source>
        <dbReference type="SAM" id="MobiDB-lite"/>
    </source>
</evidence>
<evidence type="ECO:0008006" key="4">
    <source>
        <dbReference type="Google" id="ProtNLM"/>
    </source>
</evidence>
<accession>A0A4Y7QN75</accession>
<reference evidence="2 3" key="1">
    <citation type="submission" date="2018-06" db="EMBL/GenBank/DDBJ databases">
        <title>A transcriptomic atlas of mushroom development highlights an independent origin of complex multicellularity.</title>
        <authorList>
            <consortium name="DOE Joint Genome Institute"/>
            <person name="Krizsan K."/>
            <person name="Almasi E."/>
            <person name="Merenyi Z."/>
            <person name="Sahu N."/>
            <person name="Viragh M."/>
            <person name="Koszo T."/>
            <person name="Mondo S."/>
            <person name="Kiss B."/>
            <person name="Balint B."/>
            <person name="Kues U."/>
            <person name="Barry K."/>
            <person name="Hegedus J.C."/>
            <person name="Henrissat B."/>
            <person name="Johnson J."/>
            <person name="Lipzen A."/>
            <person name="Ohm R."/>
            <person name="Nagy I."/>
            <person name="Pangilinan J."/>
            <person name="Yan J."/>
            <person name="Xiong Y."/>
            <person name="Grigoriev I.V."/>
            <person name="Hibbett D.S."/>
            <person name="Nagy L.G."/>
        </authorList>
    </citation>
    <scope>NUCLEOTIDE SEQUENCE [LARGE SCALE GENOMIC DNA]</scope>
    <source>
        <strain evidence="2 3">SZMC22713</strain>
    </source>
</reference>
<dbReference type="AlphaFoldDB" id="A0A4Y7QN75"/>
<feature type="region of interest" description="Disordered" evidence="1">
    <location>
        <begin position="99"/>
        <end position="120"/>
    </location>
</feature>
<gene>
    <name evidence="2" type="ORF">BD410DRAFT_824454</name>
</gene>
<dbReference type="EMBL" id="ML170157">
    <property type="protein sequence ID" value="TDL28875.1"/>
    <property type="molecule type" value="Genomic_DNA"/>
</dbReference>
<dbReference type="VEuPathDB" id="FungiDB:BD410DRAFT_824454"/>
<dbReference type="OrthoDB" id="2563275at2759"/>
<proteinExistence type="predicted"/>
<dbReference type="Proteomes" id="UP000294933">
    <property type="component" value="Unassembled WGS sequence"/>
</dbReference>
<dbReference type="STRING" id="50990.A0A4Y7QN75"/>
<evidence type="ECO:0000313" key="3">
    <source>
        <dbReference type="Proteomes" id="UP000294933"/>
    </source>
</evidence>
<keyword evidence="3" id="KW-1185">Reference proteome</keyword>
<organism evidence="2 3">
    <name type="scientific">Rickenella mellea</name>
    <dbReference type="NCBI Taxonomy" id="50990"/>
    <lineage>
        <taxon>Eukaryota</taxon>
        <taxon>Fungi</taxon>
        <taxon>Dikarya</taxon>
        <taxon>Basidiomycota</taxon>
        <taxon>Agaricomycotina</taxon>
        <taxon>Agaricomycetes</taxon>
        <taxon>Hymenochaetales</taxon>
        <taxon>Rickenellaceae</taxon>
        <taxon>Rickenella</taxon>
    </lineage>
</organism>